<name>A0A2P5Y1I7_GOSBA</name>
<dbReference type="AlphaFoldDB" id="A0A2P5Y1I7"/>
<gene>
    <name evidence="1" type="ORF">GOBAR_AA11173</name>
</gene>
<sequence>MAWIQLSRLTGFMYKRKIIEAIKRLVEKVAKLDFQTDSRTRGQKVIRNGGCKLKRGHCRNRRKDKIGDGSWKLVKRKSWRSQRDLRVNDTAKTRKESKSSGLMEKIMGNRPILIVGLGQDIKGSANKDISKSNLNIFIGHAGLAQDNSTGDGLDPEINGQGDIDLGFGRTLILEILRKLGHTVTPHLKN</sequence>
<proteinExistence type="predicted"/>
<accession>A0A2P5Y1I7</accession>
<reference evidence="1 2" key="1">
    <citation type="submission" date="2015-01" db="EMBL/GenBank/DDBJ databases">
        <title>Genome of allotetraploid Gossypium barbadense reveals genomic plasticity and fiber elongation in cotton evolution.</title>
        <authorList>
            <person name="Chen X."/>
            <person name="Liu X."/>
            <person name="Zhao B."/>
            <person name="Zheng H."/>
            <person name="Hu Y."/>
            <person name="Lu G."/>
            <person name="Yang C."/>
            <person name="Chen J."/>
            <person name="Shan C."/>
            <person name="Zhang L."/>
            <person name="Zhou Y."/>
            <person name="Wang L."/>
            <person name="Guo W."/>
            <person name="Bai Y."/>
            <person name="Ruan J."/>
            <person name="Shangguan X."/>
            <person name="Mao Y."/>
            <person name="Jiang J."/>
            <person name="Zhu Y."/>
            <person name="Lei J."/>
            <person name="Kang H."/>
            <person name="Chen S."/>
            <person name="He X."/>
            <person name="Wang R."/>
            <person name="Wang Y."/>
            <person name="Chen J."/>
            <person name="Wang L."/>
            <person name="Yu S."/>
            <person name="Wang B."/>
            <person name="Wei J."/>
            <person name="Song S."/>
            <person name="Lu X."/>
            <person name="Gao Z."/>
            <person name="Gu W."/>
            <person name="Deng X."/>
            <person name="Ma D."/>
            <person name="Wang S."/>
            <person name="Liang W."/>
            <person name="Fang L."/>
            <person name="Cai C."/>
            <person name="Zhu X."/>
            <person name="Zhou B."/>
            <person name="Zhang Y."/>
            <person name="Chen Z."/>
            <person name="Xu S."/>
            <person name="Zhu R."/>
            <person name="Wang S."/>
            <person name="Zhang T."/>
            <person name="Zhao G."/>
        </authorList>
    </citation>
    <scope>NUCLEOTIDE SEQUENCE [LARGE SCALE GENOMIC DNA]</scope>
    <source>
        <strain evidence="2">cv. Xinhai21</strain>
        <tissue evidence="1">Leaf</tissue>
    </source>
</reference>
<dbReference type="EMBL" id="KZ663852">
    <property type="protein sequence ID" value="PPS09462.1"/>
    <property type="molecule type" value="Genomic_DNA"/>
</dbReference>
<dbReference type="OrthoDB" id="1112773at2759"/>
<organism evidence="1 2">
    <name type="scientific">Gossypium barbadense</name>
    <name type="common">Sea Island cotton</name>
    <name type="synonym">Hibiscus barbadensis</name>
    <dbReference type="NCBI Taxonomy" id="3634"/>
    <lineage>
        <taxon>Eukaryota</taxon>
        <taxon>Viridiplantae</taxon>
        <taxon>Streptophyta</taxon>
        <taxon>Embryophyta</taxon>
        <taxon>Tracheophyta</taxon>
        <taxon>Spermatophyta</taxon>
        <taxon>Magnoliopsida</taxon>
        <taxon>eudicotyledons</taxon>
        <taxon>Gunneridae</taxon>
        <taxon>Pentapetalae</taxon>
        <taxon>rosids</taxon>
        <taxon>malvids</taxon>
        <taxon>Malvales</taxon>
        <taxon>Malvaceae</taxon>
        <taxon>Malvoideae</taxon>
        <taxon>Gossypium</taxon>
    </lineage>
</organism>
<protein>
    <submittedName>
        <fullName evidence="1">Uncharacterized protein</fullName>
    </submittedName>
</protein>
<dbReference type="Proteomes" id="UP000239757">
    <property type="component" value="Unassembled WGS sequence"/>
</dbReference>
<evidence type="ECO:0000313" key="2">
    <source>
        <dbReference type="Proteomes" id="UP000239757"/>
    </source>
</evidence>
<evidence type="ECO:0000313" key="1">
    <source>
        <dbReference type="EMBL" id="PPS09462.1"/>
    </source>
</evidence>